<feature type="region of interest" description="Disordered" evidence="1">
    <location>
        <begin position="110"/>
        <end position="188"/>
    </location>
</feature>
<evidence type="ECO:0000256" key="1">
    <source>
        <dbReference type="SAM" id="MobiDB-lite"/>
    </source>
</evidence>
<keyword evidence="3" id="KW-1185">Reference proteome</keyword>
<comment type="caution">
    <text evidence="2">The sequence shown here is derived from an EMBL/GenBank/DDBJ whole genome shotgun (WGS) entry which is preliminary data.</text>
</comment>
<protein>
    <submittedName>
        <fullName evidence="2">Uncharacterized protein</fullName>
    </submittedName>
</protein>
<name>A0A9P4R9S6_9PLEO</name>
<gene>
    <name evidence="2" type="ORF">EJ04DRAFT_163942</name>
</gene>
<organism evidence="2 3">
    <name type="scientific">Polyplosphaeria fusca</name>
    <dbReference type="NCBI Taxonomy" id="682080"/>
    <lineage>
        <taxon>Eukaryota</taxon>
        <taxon>Fungi</taxon>
        <taxon>Dikarya</taxon>
        <taxon>Ascomycota</taxon>
        <taxon>Pezizomycotina</taxon>
        <taxon>Dothideomycetes</taxon>
        <taxon>Pleosporomycetidae</taxon>
        <taxon>Pleosporales</taxon>
        <taxon>Tetraplosphaeriaceae</taxon>
        <taxon>Polyplosphaeria</taxon>
    </lineage>
</organism>
<accession>A0A9P4R9S6</accession>
<sequence length="216" mass="24322">MPHSRLGPCTVQRTEANTRPRTKKNTHQQHKWKELQRAMRWPLAFLAYVAVRFSELRQVAPTAFPCAKPILGILLLSLAFQIPISPRTALSGPKHGAPYLALRAIDASGRGGDKPWDDAHRPLTTTARQGTKTKKLNEDSFVHEKKRRQSRPHRISYRMSSSTSSLMDLPNTPTKRSTPLPPTAKKREHLLSDDKTCCVDSPERHGCLRAAHTLTK</sequence>
<feature type="compositionally biased region" description="Basic residues" evidence="1">
    <location>
        <begin position="144"/>
        <end position="156"/>
    </location>
</feature>
<feature type="region of interest" description="Disordered" evidence="1">
    <location>
        <begin position="1"/>
        <end position="29"/>
    </location>
</feature>
<dbReference type="Proteomes" id="UP000799444">
    <property type="component" value="Unassembled WGS sequence"/>
</dbReference>
<dbReference type="AlphaFoldDB" id="A0A9P4R9S6"/>
<dbReference type="EMBL" id="ML996099">
    <property type="protein sequence ID" value="KAF2740720.1"/>
    <property type="molecule type" value="Genomic_DNA"/>
</dbReference>
<reference evidence="2" key="1">
    <citation type="journal article" date="2020" name="Stud. Mycol.">
        <title>101 Dothideomycetes genomes: a test case for predicting lifestyles and emergence of pathogens.</title>
        <authorList>
            <person name="Haridas S."/>
            <person name="Albert R."/>
            <person name="Binder M."/>
            <person name="Bloem J."/>
            <person name="Labutti K."/>
            <person name="Salamov A."/>
            <person name="Andreopoulos B."/>
            <person name="Baker S."/>
            <person name="Barry K."/>
            <person name="Bills G."/>
            <person name="Bluhm B."/>
            <person name="Cannon C."/>
            <person name="Castanera R."/>
            <person name="Culley D."/>
            <person name="Daum C."/>
            <person name="Ezra D."/>
            <person name="Gonzalez J."/>
            <person name="Henrissat B."/>
            <person name="Kuo A."/>
            <person name="Liang C."/>
            <person name="Lipzen A."/>
            <person name="Lutzoni F."/>
            <person name="Magnuson J."/>
            <person name="Mondo S."/>
            <person name="Nolan M."/>
            <person name="Ohm R."/>
            <person name="Pangilinan J."/>
            <person name="Park H.-J."/>
            <person name="Ramirez L."/>
            <person name="Alfaro M."/>
            <person name="Sun H."/>
            <person name="Tritt A."/>
            <person name="Yoshinaga Y."/>
            <person name="Zwiers L.-H."/>
            <person name="Turgeon B."/>
            <person name="Goodwin S."/>
            <person name="Spatafora J."/>
            <person name="Crous P."/>
            <person name="Grigoriev I."/>
        </authorList>
    </citation>
    <scope>NUCLEOTIDE SEQUENCE</scope>
    <source>
        <strain evidence="2">CBS 125425</strain>
    </source>
</reference>
<proteinExistence type="predicted"/>
<evidence type="ECO:0000313" key="2">
    <source>
        <dbReference type="EMBL" id="KAF2740720.1"/>
    </source>
</evidence>
<feature type="compositionally biased region" description="Basic residues" evidence="1">
    <location>
        <begin position="20"/>
        <end position="29"/>
    </location>
</feature>
<evidence type="ECO:0000313" key="3">
    <source>
        <dbReference type="Proteomes" id="UP000799444"/>
    </source>
</evidence>
<feature type="compositionally biased region" description="Basic and acidic residues" evidence="1">
    <location>
        <begin position="111"/>
        <end position="121"/>
    </location>
</feature>